<evidence type="ECO:0000313" key="3">
    <source>
        <dbReference type="Proteomes" id="UP001589750"/>
    </source>
</evidence>
<dbReference type="Pfam" id="PF01909">
    <property type="entry name" value="NTP_transf_2"/>
    <property type="match status" value="1"/>
</dbReference>
<sequence>MLAAAGRPLTVGQVASEAARGSEIGIRRSLARLVDQGTVRATLMGRNQVHELNREHVAAQVAVLLAGLRVELWERFRAELRSWKVAPLYAAVFGSAARGDGDVDSDIDLLVVHQVFPGERRPTTARGDLRAQVADAAGAVTLSAADRDADKRWEGQLAELHDRVARWTGNPLQIVDLSFYEWRHPPQEYQPLLSDVRRDGIELVKMRGLKIWPTTSPADG</sequence>
<dbReference type="CDD" id="cd05403">
    <property type="entry name" value="NT_KNTase_like"/>
    <property type="match status" value="1"/>
</dbReference>
<organism evidence="2 3">
    <name type="scientific">Nocardioides plantarum</name>
    <dbReference type="NCBI Taxonomy" id="29299"/>
    <lineage>
        <taxon>Bacteria</taxon>
        <taxon>Bacillati</taxon>
        <taxon>Actinomycetota</taxon>
        <taxon>Actinomycetes</taxon>
        <taxon>Propionibacteriales</taxon>
        <taxon>Nocardioidaceae</taxon>
        <taxon>Nocardioides</taxon>
    </lineage>
</organism>
<accession>A0ABV5KFI4</accession>
<dbReference type="InterPro" id="IPR002934">
    <property type="entry name" value="Polymerase_NTP_transf_dom"/>
</dbReference>
<proteinExistence type="predicted"/>
<dbReference type="Proteomes" id="UP001589750">
    <property type="component" value="Unassembled WGS sequence"/>
</dbReference>
<reference evidence="2 3" key="1">
    <citation type="submission" date="2024-09" db="EMBL/GenBank/DDBJ databases">
        <authorList>
            <person name="Sun Q."/>
            <person name="Mori K."/>
        </authorList>
    </citation>
    <scope>NUCLEOTIDE SEQUENCE [LARGE SCALE GENOMIC DNA]</scope>
    <source>
        <strain evidence="2 3">JCM 9626</strain>
    </source>
</reference>
<evidence type="ECO:0000259" key="1">
    <source>
        <dbReference type="Pfam" id="PF01909"/>
    </source>
</evidence>
<dbReference type="EMBL" id="JBHMDG010000022">
    <property type="protein sequence ID" value="MFB9314555.1"/>
    <property type="molecule type" value="Genomic_DNA"/>
</dbReference>
<evidence type="ECO:0000313" key="2">
    <source>
        <dbReference type="EMBL" id="MFB9314555.1"/>
    </source>
</evidence>
<keyword evidence="3" id="KW-1185">Reference proteome</keyword>
<protein>
    <submittedName>
        <fullName evidence="2">Nucleotidyltransferase domain-containing protein</fullName>
    </submittedName>
</protein>
<gene>
    <name evidence="2" type="ORF">ACFFRI_15975</name>
</gene>
<dbReference type="SUPFAM" id="SSF81301">
    <property type="entry name" value="Nucleotidyltransferase"/>
    <property type="match status" value="1"/>
</dbReference>
<feature type="domain" description="Polymerase nucleotidyl transferase" evidence="1">
    <location>
        <begin position="84"/>
        <end position="119"/>
    </location>
</feature>
<dbReference type="RefSeq" id="WP_170215473.1">
    <property type="nucleotide sequence ID" value="NZ_JBHMDG010000022.1"/>
</dbReference>
<dbReference type="Gene3D" id="3.30.460.10">
    <property type="entry name" value="Beta Polymerase, domain 2"/>
    <property type="match status" value="1"/>
</dbReference>
<name>A0ABV5KFI4_9ACTN</name>
<dbReference type="InterPro" id="IPR043519">
    <property type="entry name" value="NT_sf"/>
</dbReference>
<comment type="caution">
    <text evidence="2">The sequence shown here is derived from an EMBL/GenBank/DDBJ whole genome shotgun (WGS) entry which is preliminary data.</text>
</comment>